<dbReference type="EMBL" id="NEVM01000005">
    <property type="protein sequence ID" value="OZI30680.1"/>
    <property type="molecule type" value="Genomic_DNA"/>
</dbReference>
<comment type="caution">
    <text evidence="2">The sequence shown here is derived from an EMBL/GenBank/DDBJ whole genome shotgun (WGS) entry which is preliminary data.</text>
</comment>
<name>A0A261S1I9_9BORD</name>
<keyword evidence="3" id="KW-1185">Reference proteome</keyword>
<gene>
    <name evidence="2" type="ORF">CAL29_22055</name>
</gene>
<evidence type="ECO:0000313" key="3">
    <source>
        <dbReference type="Proteomes" id="UP000216020"/>
    </source>
</evidence>
<dbReference type="RefSeq" id="WP_094855104.1">
    <property type="nucleotide sequence ID" value="NZ_NEVM01000005.1"/>
</dbReference>
<reference evidence="3" key="1">
    <citation type="submission" date="2017-05" db="EMBL/GenBank/DDBJ databases">
        <title>Complete and WGS of Bordetella genogroups.</title>
        <authorList>
            <person name="Spilker T."/>
            <person name="Lipuma J."/>
        </authorList>
    </citation>
    <scope>NUCLEOTIDE SEQUENCE [LARGE SCALE GENOMIC DNA]</scope>
    <source>
        <strain evidence="3">AU16122</strain>
    </source>
</reference>
<dbReference type="GO" id="GO:0043448">
    <property type="term" value="P:alkane catabolic process"/>
    <property type="evidence" value="ECO:0007669"/>
    <property type="project" value="TreeGrafter"/>
</dbReference>
<evidence type="ECO:0008006" key="4">
    <source>
        <dbReference type="Google" id="ProtNLM"/>
    </source>
</evidence>
<proteinExistence type="predicted"/>
<dbReference type="PANTHER" id="PTHR39335">
    <property type="entry name" value="BLL4220 PROTEIN"/>
    <property type="match status" value="1"/>
</dbReference>
<organism evidence="2 3">
    <name type="scientific">Bordetella genomosp. 10</name>
    <dbReference type="NCBI Taxonomy" id="1416804"/>
    <lineage>
        <taxon>Bacteria</taxon>
        <taxon>Pseudomonadati</taxon>
        <taxon>Pseudomonadota</taxon>
        <taxon>Betaproteobacteria</taxon>
        <taxon>Burkholderiales</taxon>
        <taxon>Alcaligenaceae</taxon>
        <taxon>Bordetella</taxon>
    </lineage>
</organism>
<dbReference type="Pfam" id="PF03640">
    <property type="entry name" value="Lipoprotein_15"/>
    <property type="match status" value="2"/>
</dbReference>
<sequence>MVRTFSFSALGLAAILAAGSAFAAPPAKVSNGVLVGDKGMTLYTFDNDHGGKSACNGGCATNWPPFAAPAGAKAEGDWSVITRDDGSKQWAIKGKPLYYWTKDKAPGDKTGDGFKDVWHAAKP</sequence>
<dbReference type="InterPro" id="IPR005297">
    <property type="entry name" value="Lipoprotein_repeat"/>
</dbReference>
<dbReference type="PIRSF" id="PIRSF029720">
    <property type="entry name" value="UCP029720"/>
    <property type="match status" value="1"/>
</dbReference>
<dbReference type="AlphaFoldDB" id="A0A261S1I9"/>
<feature type="chain" id="PRO_5013397226" description="Lipoprotein" evidence="1">
    <location>
        <begin position="24"/>
        <end position="123"/>
    </location>
</feature>
<dbReference type="PANTHER" id="PTHR39335:SF1">
    <property type="entry name" value="BLL4220 PROTEIN"/>
    <property type="match status" value="1"/>
</dbReference>
<accession>A0A261S1I9</accession>
<dbReference type="Proteomes" id="UP000216020">
    <property type="component" value="Unassembled WGS sequence"/>
</dbReference>
<dbReference type="InterPro" id="IPR014558">
    <property type="entry name" value="UCP029720"/>
</dbReference>
<evidence type="ECO:0000313" key="2">
    <source>
        <dbReference type="EMBL" id="OZI30680.1"/>
    </source>
</evidence>
<evidence type="ECO:0000256" key="1">
    <source>
        <dbReference type="SAM" id="SignalP"/>
    </source>
</evidence>
<feature type="signal peptide" evidence="1">
    <location>
        <begin position="1"/>
        <end position="23"/>
    </location>
</feature>
<dbReference type="OrthoDB" id="9800666at2"/>
<protein>
    <recommendedName>
        <fullName evidence="4">Lipoprotein</fullName>
    </recommendedName>
</protein>
<keyword evidence="1" id="KW-0732">Signal</keyword>